<dbReference type="PROSITE" id="PS50231">
    <property type="entry name" value="RICIN_B_LECTIN"/>
    <property type="match status" value="1"/>
</dbReference>
<feature type="signal peptide" evidence="1">
    <location>
        <begin position="1"/>
        <end position="26"/>
    </location>
</feature>
<dbReference type="Proteomes" id="UP000014139">
    <property type="component" value="Unassembled WGS sequence"/>
</dbReference>
<dbReference type="InterPro" id="IPR035992">
    <property type="entry name" value="Ricin_B-like_lectins"/>
</dbReference>
<dbReference type="AlphaFoldDB" id="R1HSD8"/>
<proteinExistence type="predicted"/>
<feature type="domain" description="Ricin B lectin" evidence="2">
    <location>
        <begin position="30"/>
        <end position="87"/>
    </location>
</feature>
<keyword evidence="1" id="KW-0732">Signal</keyword>
<feature type="chain" id="PRO_5004352287" evidence="1">
    <location>
        <begin position="27"/>
        <end position="155"/>
    </location>
</feature>
<accession>R1HSD8</accession>
<dbReference type="CDD" id="cd23415">
    <property type="entry name" value="beta-trefoil_Ricin_AH"/>
    <property type="match status" value="1"/>
</dbReference>
<protein>
    <submittedName>
        <fullName evidence="3">Ricin B lectin</fullName>
    </submittedName>
</protein>
<dbReference type="Pfam" id="PF14200">
    <property type="entry name" value="RicinB_lectin_2"/>
    <property type="match status" value="1"/>
</dbReference>
<name>R1HSD8_9PSEU</name>
<organism evidence="3 4">
    <name type="scientific">Amycolatopsis vancoresmycina DSM 44592</name>
    <dbReference type="NCBI Taxonomy" id="1292037"/>
    <lineage>
        <taxon>Bacteria</taxon>
        <taxon>Bacillati</taxon>
        <taxon>Actinomycetota</taxon>
        <taxon>Actinomycetes</taxon>
        <taxon>Pseudonocardiales</taxon>
        <taxon>Pseudonocardiaceae</taxon>
        <taxon>Amycolatopsis</taxon>
    </lineage>
</organism>
<keyword evidence="3" id="KW-0430">Lectin</keyword>
<dbReference type="OrthoDB" id="3534750at2"/>
<dbReference type="InterPro" id="IPR000772">
    <property type="entry name" value="Ricin_B_lectin"/>
</dbReference>
<comment type="caution">
    <text evidence="3">The sequence shown here is derived from an EMBL/GenBank/DDBJ whole genome shotgun (WGS) entry which is preliminary data.</text>
</comment>
<evidence type="ECO:0000313" key="3">
    <source>
        <dbReference type="EMBL" id="EOD66465.1"/>
    </source>
</evidence>
<gene>
    <name evidence="3" type="ORF">H480_21267</name>
</gene>
<dbReference type="GO" id="GO:0030246">
    <property type="term" value="F:carbohydrate binding"/>
    <property type="evidence" value="ECO:0007669"/>
    <property type="project" value="UniProtKB-KW"/>
</dbReference>
<dbReference type="Gene3D" id="2.80.10.50">
    <property type="match status" value="1"/>
</dbReference>
<dbReference type="SUPFAM" id="SSF50370">
    <property type="entry name" value="Ricin B-like lectins"/>
    <property type="match status" value="1"/>
</dbReference>
<dbReference type="eggNOG" id="ENOG502ZN5I">
    <property type="taxonomic scope" value="Bacteria"/>
</dbReference>
<evidence type="ECO:0000256" key="1">
    <source>
        <dbReference type="SAM" id="SignalP"/>
    </source>
</evidence>
<dbReference type="PATRIC" id="fig|1292037.4.peg.4028"/>
<dbReference type="EMBL" id="AOUO01000307">
    <property type="protein sequence ID" value="EOD66465.1"/>
    <property type="molecule type" value="Genomic_DNA"/>
</dbReference>
<evidence type="ECO:0000313" key="4">
    <source>
        <dbReference type="Proteomes" id="UP000014139"/>
    </source>
</evidence>
<reference evidence="3 4" key="1">
    <citation type="submission" date="2013-02" db="EMBL/GenBank/DDBJ databases">
        <title>Draft genome sequence of Amycolatopsis vancoresmycina strain DSM 44592T.</title>
        <authorList>
            <person name="Kumar S."/>
            <person name="Kaur N."/>
            <person name="Kaur C."/>
            <person name="Raghava G.P.S."/>
            <person name="Mayilraj S."/>
        </authorList>
    </citation>
    <scope>NUCLEOTIDE SEQUENCE [LARGE SCALE GENOMIC DNA]</scope>
    <source>
        <strain evidence="3 4">DSM 44592</strain>
    </source>
</reference>
<keyword evidence="4" id="KW-1185">Reference proteome</keyword>
<dbReference type="RefSeq" id="WP_003090732.1">
    <property type="nucleotide sequence ID" value="NZ_AOUO01000307.1"/>
</dbReference>
<sequence>MLVALRKIAAVGLVALLTVFGGTATAAASNTDPIVKLQNAATGRCIDDSDFGFRTNTCNGSNYQRWSQIPFGDKYEFQNVATGRCIDDSDFGFRTNTCNSSDYQTWSLGLNGNNGWPFPMLNHATRRCIDDSDYGFRTNTCNFSQYQTFSYSYIP</sequence>
<evidence type="ECO:0000259" key="2">
    <source>
        <dbReference type="Pfam" id="PF14200"/>
    </source>
</evidence>